<proteinExistence type="predicted"/>
<name>A0A1R0GQ50_9FUNG</name>
<sequence length="124" mass="13703">MPSFLHHFFNHGDQSSESRHEINDLHSCNDGPMISGLMQEVNSSKSAITMDHSGGVPINKPRRKVSFSPVDDDFVYIPSNNMLKQVEKARSCSDRSSLPDDLRDCSLTSIFLHGGSLLSLSKSP</sequence>
<evidence type="ECO:0000313" key="3">
    <source>
        <dbReference type="Proteomes" id="UP000187455"/>
    </source>
</evidence>
<dbReference type="OrthoDB" id="5598929at2759"/>
<comment type="caution">
    <text evidence="1">The sequence shown here is derived from an EMBL/GenBank/DDBJ whole genome shotgun (WGS) entry which is preliminary data.</text>
</comment>
<dbReference type="EMBL" id="LSSL01005151">
    <property type="protein sequence ID" value="OLY79004.1"/>
    <property type="molecule type" value="Genomic_DNA"/>
</dbReference>
<reference evidence="1 3" key="1">
    <citation type="journal article" date="2016" name="Mol. Biol. Evol.">
        <title>Genome-Wide Survey of Gut Fungi (Harpellales) Reveals the First Horizontally Transferred Ubiquitin Gene from a Mosquito Host.</title>
        <authorList>
            <person name="Wang Y."/>
            <person name="White M.M."/>
            <person name="Kvist S."/>
            <person name="Moncalvo J.M."/>
        </authorList>
    </citation>
    <scope>NUCLEOTIDE SEQUENCE [LARGE SCALE GENOMIC DNA]</scope>
    <source>
        <strain evidence="1 3">ALG-7-W6</strain>
    </source>
</reference>
<dbReference type="EMBL" id="LSSL01004196">
    <property type="protein sequence ID" value="OLY79672.1"/>
    <property type="molecule type" value="Genomic_DNA"/>
</dbReference>
<organism evidence="1 3">
    <name type="scientific">Smittium mucronatum</name>
    <dbReference type="NCBI Taxonomy" id="133383"/>
    <lineage>
        <taxon>Eukaryota</taxon>
        <taxon>Fungi</taxon>
        <taxon>Fungi incertae sedis</taxon>
        <taxon>Zoopagomycota</taxon>
        <taxon>Kickxellomycotina</taxon>
        <taxon>Harpellomycetes</taxon>
        <taxon>Harpellales</taxon>
        <taxon>Legeriomycetaceae</taxon>
        <taxon>Smittium</taxon>
    </lineage>
</organism>
<keyword evidence="3" id="KW-1185">Reference proteome</keyword>
<reference evidence="1" key="2">
    <citation type="submission" date="2017-01" db="EMBL/GenBank/DDBJ databases">
        <authorList>
            <person name="Mah S.A."/>
            <person name="Swanson W.J."/>
            <person name="Moy G.W."/>
            <person name="Vacquier V.D."/>
        </authorList>
    </citation>
    <scope>NUCLEOTIDE SEQUENCE</scope>
    <source>
        <strain evidence="1">ALG-7-W6</strain>
    </source>
</reference>
<accession>A0A1R0GQ50</accession>
<protein>
    <submittedName>
        <fullName evidence="1">Uncharacterized protein</fullName>
    </submittedName>
</protein>
<dbReference type="AlphaFoldDB" id="A0A1R0GQ50"/>
<dbReference type="Proteomes" id="UP000187455">
    <property type="component" value="Unassembled WGS sequence"/>
</dbReference>
<evidence type="ECO:0000313" key="1">
    <source>
        <dbReference type="EMBL" id="OLY79004.1"/>
    </source>
</evidence>
<evidence type="ECO:0000313" key="2">
    <source>
        <dbReference type="EMBL" id="OLY79672.1"/>
    </source>
</evidence>
<gene>
    <name evidence="2" type="ORF">AYI68_g6253</name>
    <name evidence="1" type="ORF">AYI68_g6936</name>
</gene>